<keyword evidence="8" id="KW-0521">NADP</keyword>
<evidence type="ECO:0000256" key="5">
    <source>
        <dbReference type="ARBA" id="ARBA00012881"/>
    </source>
</evidence>
<feature type="region of interest" description="Disordered" evidence="12">
    <location>
        <begin position="32"/>
        <end position="55"/>
    </location>
</feature>
<dbReference type="OrthoDB" id="2150961at2759"/>
<evidence type="ECO:0000256" key="3">
    <source>
        <dbReference type="ARBA" id="ARBA00007588"/>
    </source>
</evidence>
<proteinExistence type="inferred from homology"/>
<dbReference type="AlphaFoldDB" id="A0A139ARU9"/>
<dbReference type="Gene3D" id="3.50.50.60">
    <property type="entry name" value="FAD/NAD(P)-binding domain"/>
    <property type="match status" value="2"/>
</dbReference>
<dbReference type="Pfam" id="PF13434">
    <property type="entry name" value="Lys_Orn_oxgnase"/>
    <property type="match status" value="1"/>
</dbReference>
<evidence type="ECO:0000256" key="6">
    <source>
        <dbReference type="ARBA" id="ARBA00022630"/>
    </source>
</evidence>
<evidence type="ECO:0000256" key="8">
    <source>
        <dbReference type="ARBA" id="ARBA00022857"/>
    </source>
</evidence>
<evidence type="ECO:0000256" key="10">
    <source>
        <dbReference type="ARBA" id="ARBA00047598"/>
    </source>
</evidence>
<dbReference type="InterPro" id="IPR036188">
    <property type="entry name" value="FAD/NAD-bd_sf"/>
</dbReference>
<keyword evidence="6" id="KW-0285">Flavoprotein</keyword>
<dbReference type="PANTHER" id="PTHR42877">
    <property type="entry name" value="L-ORNITHINE N(5)-MONOOXYGENASE-RELATED"/>
    <property type="match status" value="1"/>
</dbReference>
<dbReference type="PANTHER" id="PTHR42877:SF4">
    <property type="entry name" value="FAD_NAD(P)-BINDING DOMAIN-CONTAINING PROTEIN-RELATED"/>
    <property type="match status" value="1"/>
</dbReference>
<dbReference type="EMBL" id="KQ965738">
    <property type="protein sequence ID" value="KXS19471.1"/>
    <property type="molecule type" value="Genomic_DNA"/>
</dbReference>
<evidence type="ECO:0000256" key="2">
    <source>
        <dbReference type="ARBA" id="ARBA00004924"/>
    </source>
</evidence>
<accession>A0A139ARU9</accession>
<dbReference type="InterPro" id="IPR025700">
    <property type="entry name" value="Lys/Orn_oxygenase"/>
</dbReference>
<evidence type="ECO:0000256" key="4">
    <source>
        <dbReference type="ARBA" id="ARBA00010139"/>
    </source>
</evidence>
<keyword evidence="7" id="KW-0274">FAD</keyword>
<evidence type="ECO:0000313" key="13">
    <source>
        <dbReference type="EMBL" id="KXS19471.1"/>
    </source>
</evidence>
<dbReference type="Pfam" id="PF13450">
    <property type="entry name" value="NAD_binding_8"/>
    <property type="match status" value="1"/>
</dbReference>
<reference evidence="13 14" key="1">
    <citation type="journal article" date="2015" name="Genome Biol. Evol.">
        <title>Phylogenomic analyses indicate that early fungi evolved digesting cell walls of algal ancestors of land plants.</title>
        <authorList>
            <person name="Chang Y."/>
            <person name="Wang S."/>
            <person name="Sekimoto S."/>
            <person name="Aerts A.L."/>
            <person name="Choi C."/>
            <person name="Clum A."/>
            <person name="LaButti K.M."/>
            <person name="Lindquist E.A."/>
            <person name="Yee Ngan C."/>
            <person name="Ohm R.A."/>
            <person name="Salamov A.A."/>
            <person name="Grigoriev I.V."/>
            <person name="Spatafora J.W."/>
            <person name="Berbee M.L."/>
        </authorList>
    </citation>
    <scope>NUCLEOTIDE SEQUENCE [LARGE SCALE GENOMIC DNA]</scope>
    <source>
        <strain evidence="13 14">JEL478</strain>
    </source>
</reference>
<dbReference type="Proteomes" id="UP000070544">
    <property type="component" value="Unassembled WGS sequence"/>
</dbReference>
<evidence type="ECO:0000313" key="14">
    <source>
        <dbReference type="Proteomes" id="UP000070544"/>
    </source>
</evidence>
<evidence type="ECO:0000256" key="11">
    <source>
        <dbReference type="ARBA" id="ARBA00049248"/>
    </source>
</evidence>
<comment type="pathway">
    <text evidence="2">Siderophore biosynthesis.</text>
</comment>
<comment type="similarity">
    <text evidence="3">Belongs to the lysine N(6)-hydroxylase/L-ornithine N(5)-oxygenase family.</text>
</comment>
<dbReference type="SUPFAM" id="SSF51905">
    <property type="entry name" value="FAD/NAD(P)-binding domain"/>
    <property type="match status" value="1"/>
</dbReference>
<sequence>MSSILDASQALGLELPPRARAIPRAPGVGGDVRVITPVGPPERIVRPETDPDPMDNAEDRKIFHLSPPPVYRTPNPRELDVVFVGSGISGMTFGIMSQWRLKNVNVVIYEKNASFGGTWFENRYPGCRCDVQSHIYQFRFETFDWSEAYAQWDEIFHYHSYVFAKYGLSRLVQFRHAVVGADYDEERAKWRVTVEKTDEVTGKKERFERECDVLVNGTGVLNRPKWPDTPGAELFKGELVHTAQWDESKDSVDGKVVGVIGNGSTGIQVVQSIGSRVKHMDHYVRTPTYMQAYLEGGVKLSPQRRGQFRDPAFTRQFMRDTYMNREKYWVMFTSAEHKLNKLVVKRALEYLEKSVKDPELRAKLTPHFAYGCRRPIFSDDYYPTIQRPNVSLRREPIKRFWEKGLVLDLGDGREEMRELDMIICATGFAANWVSKFMPVRGRERRLLADDWASHPEAYRTLTVNGFPNYFMILGPNTPPTHNSLIISCEQQCNYVMQMIHALQHNPLIKSIEVKLEAQRAFAKEAQDWLKTNSVWNVDCGGWYRYKNGYTVQWPGPALHMIDSIHSVDWRHYSVEMWNDPSSYSMHTPWTFKALDKRELRDDELTIQAAKL</sequence>
<dbReference type="EC" id="1.14.13.196" evidence="5"/>
<dbReference type="GO" id="GO:0016491">
    <property type="term" value="F:oxidoreductase activity"/>
    <property type="evidence" value="ECO:0007669"/>
    <property type="project" value="UniProtKB-KW"/>
</dbReference>
<keyword evidence="14" id="KW-1185">Reference proteome</keyword>
<comment type="cofactor">
    <cofactor evidence="1">
        <name>FAD</name>
        <dbReference type="ChEBI" id="CHEBI:57692"/>
    </cofactor>
</comment>
<evidence type="ECO:0000256" key="1">
    <source>
        <dbReference type="ARBA" id="ARBA00001974"/>
    </source>
</evidence>
<dbReference type="STRING" id="1344416.A0A139ARU9"/>
<comment type="catalytic activity">
    <reaction evidence="11">
        <text>L-ornithine + NADH + O2 = N(5)-hydroxy-L-ornithine + NAD(+) + H2O</text>
        <dbReference type="Rhea" id="RHEA:41512"/>
        <dbReference type="ChEBI" id="CHEBI:15377"/>
        <dbReference type="ChEBI" id="CHEBI:15379"/>
        <dbReference type="ChEBI" id="CHEBI:46911"/>
        <dbReference type="ChEBI" id="CHEBI:57540"/>
        <dbReference type="ChEBI" id="CHEBI:57945"/>
        <dbReference type="ChEBI" id="CHEBI:78275"/>
        <dbReference type="EC" id="1.14.13.196"/>
    </reaction>
</comment>
<name>A0A139ARU9_GONPJ</name>
<evidence type="ECO:0000256" key="7">
    <source>
        <dbReference type="ARBA" id="ARBA00022827"/>
    </source>
</evidence>
<evidence type="ECO:0000256" key="12">
    <source>
        <dbReference type="SAM" id="MobiDB-lite"/>
    </source>
</evidence>
<organism evidence="13 14">
    <name type="scientific">Gonapodya prolifera (strain JEL478)</name>
    <name type="common">Monoblepharis prolifera</name>
    <dbReference type="NCBI Taxonomy" id="1344416"/>
    <lineage>
        <taxon>Eukaryota</taxon>
        <taxon>Fungi</taxon>
        <taxon>Fungi incertae sedis</taxon>
        <taxon>Chytridiomycota</taxon>
        <taxon>Chytridiomycota incertae sedis</taxon>
        <taxon>Monoblepharidomycetes</taxon>
        <taxon>Monoblepharidales</taxon>
        <taxon>Gonapodyaceae</taxon>
        <taxon>Gonapodya</taxon>
    </lineage>
</organism>
<dbReference type="InterPro" id="IPR051209">
    <property type="entry name" value="FAD-bind_Monooxygenase_sf"/>
</dbReference>
<comment type="catalytic activity">
    <reaction evidence="10">
        <text>L-ornithine + NADPH + O2 = N(5)-hydroxy-L-ornithine + NADP(+) + H2O</text>
        <dbReference type="Rhea" id="RHEA:41508"/>
        <dbReference type="ChEBI" id="CHEBI:15377"/>
        <dbReference type="ChEBI" id="CHEBI:15379"/>
        <dbReference type="ChEBI" id="CHEBI:46911"/>
        <dbReference type="ChEBI" id="CHEBI:57783"/>
        <dbReference type="ChEBI" id="CHEBI:58349"/>
        <dbReference type="ChEBI" id="CHEBI:78275"/>
        <dbReference type="EC" id="1.14.13.196"/>
    </reaction>
</comment>
<keyword evidence="9" id="KW-0560">Oxidoreductase</keyword>
<evidence type="ECO:0000256" key="9">
    <source>
        <dbReference type="ARBA" id="ARBA00023002"/>
    </source>
</evidence>
<gene>
    <name evidence="13" type="ORF">M427DRAFT_67116</name>
</gene>
<protein>
    <recommendedName>
        <fullName evidence="5">L-ornithine N(5)-monooxygenase [NAD(P)H]</fullName>
        <ecNumber evidence="5">1.14.13.196</ecNumber>
    </recommendedName>
</protein>
<comment type="similarity">
    <text evidence="4">Belongs to the FAD-binding monooxygenase family.</text>
</comment>